<dbReference type="Gene3D" id="1.10.10.10">
    <property type="entry name" value="Winged helix-like DNA-binding domain superfamily/Winged helix DNA-binding domain"/>
    <property type="match status" value="1"/>
</dbReference>
<comment type="caution">
    <text evidence="3">The sequence shown here is derived from an EMBL/GenBank/DDBJ whole genome shotgun (WGS) entry which is preliminary data.</text>
</comment>
<dbReference type="CDD" id="cd00090">
    <property type="entry name" value="HTH_ARSR"/>
    <property type="match status" value="1"/>
</dbReference>
<keyword evidence="4" id="KW-1185">Reference proteome</keyword>
<sequence length="233" mass="26825">MEQTLKITNVLSDPTRYYIYQYITNKHKEVTVQEVAEQFNIHPNVARLHLSKLEDVKMLASDTQKTGKGGRPSRLYSLSDEVIQLHFPYRDYQLLAKIAMQTLLSLGEPAKQALYDIGKRFGQELIEQETNRSPHFNEPLSFDQKMKIIKNAAIMSGFHPEFEVNEDSSKVYFQIFNCPFKEVAESFSESVCQMHAEYIKGMFEALFDSARLIEKSNILNGCESCSYRAILSD</sequence>
<dbReference type="EMBL" id="WBOS01000001">
    <property type="protein sequence ID" value="KAB2338506.1"/>
    <property type="molecule type" value="Genomic_DNA"/>
</dbReference>
<dbReference type="InterPro" id="IPR011991">
    <property type="entry name" value="ArsR-like_HTH"/>
</dbReference>
<dbReference type="AlphaFoldDB" id="A0A6L3V9Z7"/>
<evidence type="ECO:0000256" key="1">
    <source>
        <dbReference type="ARBA" id="ARBA00023125"/>
    </source>
</evidence>
<organism evidence="3 4">
    <name type="scientific">Cytobacillus depressus</name>
    <dbReference type="NCBI Taxonomy" id="1602942"/>
    <lineage>
        <taxon>Bacteria</taxon>
        <taxon>Bacillati</taxon>
        <taxon>Bacillota</taxon>
        <taxon>Bacilli</taxon>
        <taxon>Bacillales</taxon>
        <taxon>Bacillaceae</taxon>
        <taxon>Cytobacillus</taxon>
    </lineage>
</organism>
<dbReference type="InterPro" id="IPR041359">
    <property type="entry name" value="MetOD1"/>
</dbReference>
<name>A0A6L3V9Z7_9BACI</name>
<dbReference type="GO" id="GO:0003677">
    <property type="term" value="F:DNA binding"/>
    <property type="evidence" value="ECO:0007669"/>
    <property type="project" value="UniProtKB-KW"/>
</dbReference>
<evidence type="ECO:0000313" key="3">
    <source>
        <dbReference type="EMBL" id="KAB2338506.1"/>
    </source>
</evidence>
<dbReference type="InterPro" id="IPR036388">
    <property type="entry name" value="WH-like_DNA-bd_sf"/>
</dbReference>
<evidence type="ECO:0000259" key="2">
    <source>
        <dbReference type="SMART" id="SM00418"/>
    </source>
</evidence>
<dbReference type="RefSeq" id="WP_151533245.1">
    <property type="nucleotide sequence ID" value="NZ_WBOS01000001.1"/>
</dbReference>
<keyword evidence="1" id="KW-0238">DNA-binding</keyword>
<dbReference type="Pfam" id="PF12840">
    <property type="entry name" value="HTH_20"/>
    <property type="match status" value="1"/>
</dbReference>
<feature type="domain" description="HTH arsR-type" evidence="2">
    <location>
        <begin position="6"/>
        <end position="92"/>
    </location>
</feature>
<dbReference type="OrthoDB" id="2729610at2"/>
<dbReference type="SUPFAM" id="SSF46785">
    <property type="entry name" value="Winged helix' DNA-binding domain"/>
    <property type="match status" value="1"/>
</dbReference>
<dbReference type="Proteomes" id="UP000481030">
    <property type="component" value="Unassembled WGS sequence"/>
</dbReference>
<dbReference type="InterPro" id="IPR036390">
    <property type="entry name" value="WH_DNA-bd_sf"/>
</dbReference>
<reference evidence="3 4" key="1">
    <citation type="journal article" date="2016" name="Antonie Van Leeuwenhoek">
        <title>Bacillus depressus sp. nov., isolated from soil of a sunflower field.</title>
        <authorList>
            <person name="Wei X."/>
            <person name="Xin D."/>
            <person name="Xin Y."/>
            <person name="Zhang H."/>
            <person name="Wang T."/>
            <person name="Zhang J."/>
        </authorList>
    </citation>
    <scope>NUCLEOTIDE SEQUENCE [LARGE SCALE GENOMIC DNA]</scope>
    <source>
        <strain evidence="3 4">BZ1</strain>
    </source>
</reference>
<dbReference type="SMART" id="SM00418">
    <property type="entry name" value="HTH_ARSR"/>
    <property type="match status" value="1"/>
</dbReference>
<proteinExistence type="predicted"/>
<protein>
    <submittedName>
        <fullName evidence="3">Helix-turn-helix domain-containing protein</fullName>
    </submittedName>
</protein>
<accession>A0A6L3V9Z7</accession>
<evidence type="ECO:0000313" key="4">
    <source>
        <dbReference type="Proteomes" id="UP000481030"/>
    </source>
</evidence>
<dbReference type="Gene3D" id="3.30.1380.20">
    <property type="entry name" value="Trafficking protein particle complex subunit 3"/>
    <property type="match status" value="1"/>
</dbReference>
<dbReference type="Pfam" id="PF18546">
    <property type="entry name" value="MetOD1"/>
    <property type="match status" value="1"/>
</dbReference>
<dbReference type="GO" id="GO:0003700">
    <property type="term" value="F:DNA-binding transcription factor activity"/>
    <property type="evidence" value="ECO:0007669"/>
    <property type="project" value="InterPro"/>
</dbReference>
<gene>
    <name evidence="3" type="ORF">F7731_02800</name>
</gene>
<dbReference type="InterPro" id="IPR001845">
    <property type="entry name" value="HTH_ArsR_DNA-bd_dom"/>
</dbReference>